<comment type="caution">
    <text evidence="2">The sequence shown here is derived from an EMBL/GenBank/DDBJ whole genome shotgun (WGS) entry which is preliminary data.</text>
</comment>
<protein>
    <recommendedName>
        <fullName evidence="4">DUF3471 domain-containing protein</fullName>
    </recommendedName>
</protein>
<name>A0ABR8ZE55_9FLAO</name>
<keyword evidence="3" id="KW-1185">Reference proteome</keyword>
<dbReference type="EMBL" id="JACYFS010000004">
    <property type="protein sequence ID" value="MBD8083567.1"/>
    <property type="molecule type" value="Genomic_DNA"/>
</dbReference>
<organism evidence="2 3">
    <name type="scientific">Chryseobacterium caseinilyticum</name>
    <dbReference type="NCBI Taxonomy" id="2771428"/>
    <lineage>
        <taxon>Bacteria</taxon>
        <taxon>Pseudomonadati</taxon>
        <taxon>Bacteroidota</taxon>
        <taxon>Flavobacteriia</taxon>
        <taxon>Flavobacteriales</taxon>
        <taxon>Weeksellaceae</taxon>
        <taxon>Chryseobacterium group</taxon>
        <taxon>Chryseobacterium</taxon>
    </lineage>
</organism>
<evidence type="ECO:0000256" key="1">
    <source>
        <dbReference type="SAM" id="SignalP"/>
    </source>
</evidence>
<sequence length="123" mass="14091">MKTYLTALLLLLCTFTFAQNAELKKIEDALNKNLEGSYALRGLYDPPSYTFKNVSIADNGDVTMSFEDKSFTETYSFKDANIELDNMRVRIYQPSPTKKSLTLYSKNNEAIAKLLERLRELSK</sequence>
<feature type="chain" id="PRO_5046226313" description="DUF3471 domain-containing protein" evidence="1">
    <location>
        <begin position="21"/>
        <end position="123"/>
    </location>
</feature>
<dbReference type="Proteomes" id="UP000637299">
    <property type="component" value="Unassembled WGS sequence"/>
</dbReference>
<keyword evidence="1" id="KW-0732">Signal</keyword>
<accession>A0ABR8ZE55</accession>
<evidence type="ECO:0000313" key="3">
    <source>
        <dbReference type="Proteomes" id="UP000637299"/>
    </source>
</evidence>
<evidence type="ECO:0008006" key="4">
    <source>
        <dbReference type="Google" id="ProtNLM"/>
    </source>
</evidence>
<feature type="signal peptide" evidence="1">
    <location>
        <begin position="1"/>
        <end position="20"/>
    </location>
</feature>
<reference evidence="2 3" key="1">
    <citation type="submission" date="2020-09" db="EMBL/GenBank/DDBJ databases">
        <title>Genome seq and assembly of Chryseobacterium sp.</title>
        <authorList>
            <person name="Chhetri G."/>
        </authorList>
    </citation>
    <scope>NUCLEOTIDE SEQUENCE [LARGE SCALE GENOMIC DNA]</scope>
    <source>
        <strain evidence="2 3">GCR10</strain>
    </source>
</reference>
<evidence type="ECO:0000313" key="2">
    <source>
        <dbReference type="EMBL" id="MBD8083567.1"/>
    </source>
</evidence>
<gene>
    <name evidence="2" type="ORF">IC610_14190</name>
</gene>
<dbReference type="RefSeq" id="WP_191737440.1">
    <property type="nucleotide sequence ID" value="NZ_JACYFS010000004.1"/>
</dbReference>
<proteinExistence type="predicted"/>